<dbReference type="PIRSF" id="PIRSF000185">
    <property type="entry name" value="Glu_DH"/>
    <property type="match status" value="1"/>
</dbReference>
<feature type="binding site" evidence="7">
    <location>
        <position position="103"/>
    </location>
    <ligand>
        <name>substrate</name>
    </ligand>
</feature>
<dbReference type="EMBL" id="PIPK01000014">
    <property type="protein sequence ID" value="RUO20094.1"/>
    <property type="molecule type" value="Genomic_DNA"/>
</dbReference>
<feature type="binding site" evidence="7">
    <location>
        <position position="199"/>
    </location>
    <ligand>
        <name>NAD(+)</name>
        <dbReference type="ChEBI" id="CHEBI:57540"/>
    </ligand>
</feature>
<evidence type="ECO:0000256" key="1">
    <source>
        <dbReference type="ARBA" id="ARBA00003868"/>
    </source>
</evidence>
<feature type="domain" description="Glutamate/phenylalanine/leucine/valine/L-tryptophan dehydrogenase C-terminal" evidence="10">
    <location>
        <begin position="192"/>
        <end position="426"/>
    </location>
</feature>
<dbReference type="InterPro" id="IPR006095">
    <property type="entry name" value="Glu/Leu/Phe/Val/Trp_DH"/>
</dbReference>
<dbReference type="SMART" id="SM00839">
    <property type="entry name" value="ELFV_dehydrog"/>
    <property type="match status" value="1"/>
</dbReference>
<dbReference type="PANTHER" id="PTHR11606">
    <property type="entry name" value="GLUTAMATE DEHYDROGENASE"/>
    <property type="match status" value="1"/>
</dbReference>
<feature type="binding site" evidence="7">
    <location>
        <position position="230"/>
    </location>
    <ligand>
        <name>NAD(+)</name>
        <dbReference type="ChEBI" id="CHEBI:57540"/>
    </ligand>
</feature>
<evidence type="ECO:0000313" key="13">
    <source>
        <dbReference type="Proteomes" id="UP000249203"/>
    </source>
</evidence>
<dbReference type="GO" id="GO:0004352">
    <property type="term" value="F:glutamate dehydrogenase (NAD+) activity"/>
    <property type="evidence" value="ECO:0007669"/>
    <property type="project" value="TreeGrafter"/>
</dbReference>
<dbReference type="Pfam" id="PF00208">
    <property type="entry name" value="ELFV_dehydrog"/>
    <property type="match status" value="1"/>
</dbReference>
<dbReference type="PRINTS" id="PR00082">
    <property type="entry name" value="GLFDHDRGNASE"/>
</dbReference>
<keyword evidence="14" id="KW-1185">Reference proteome</keyword>
<comment type="function">
    <text evidence="1">Catalyzes the reversible oxidative deamination of glutamate to alpha-ketoglutarate and ammonia.</text>
</comment>
<dbReference type="EMBL" id="QLMD01000019">
    <property type="protein sequence ID" value="RAJ93543.1"/>
    <property type="molecule type" value="Genomic_DNA"/>
</dbReference>
<proteinExistence type="inferred from homology"/>
<evidence type="ECO:0000313" key="11">
    <source>
        <dbReference type="EMBL" id="RAJ93543.1"/>
    </source>
</evidence>
<evidence type="ECO:0000256" key="3">
    <source>
        <dbReference type="ARBA" id="ARBA00023002"/>
    </source>
</evidence>
<evidence type="ECO:0000256" key="2">
    <source>
        <dbReference type="ARBA" id="ARBA00006382"/>
    </source>
</evidence>
<evidence type="ECO:0000256" key="5">
    <source>
        <dbReference type="PIRNR" id="PIRNR000185"/>
    </source>
</evidence>
<dbReference type="Pfam" id="PF02812">
    <property type="entry name" value="ELFV_dehydrog_N"/>
    <property type="match status" value="1"/>
</dbReference>
<evidence type="ECO:0000256" key="4">
    <source>
        <dbReference type="ARBA" id="ARBA00048584"/>
    </source>
</evidence>
<dbReference type="InterPro" id="IPR006096">
    <property type="entry name" value="Glu/Leu/Phe/Val/Trp_DH_C"/>
</dbReference>
<reference evidence="12 14" key="1">
    <citation type="journal article" date="2018" name="Front. Microbiol.">
        <title>Genome-Based Analysis Reveals the Taxonomy and Diversity of the Family Idiomarinaceae.</title>
        <authorList>
            <person name="Liu Y."/>
            <person name="Lai Q."/>
            <person name="Shao Z."/>
        </authorList>
    </citation>
    <scope>NUCLEOTIDE SEQUENCE [LARGE SCALE GENOMIC DNA]</scope>
    <source>
        <strain evidence="12 14">CF12-14</strain>
    </source>
</reference>
<feature type="binding site" evidence="7">
    <location>
        <position position="79"/>
    </location>
    <ligand>
        <name>substrate</name>
    </ligand>
</feature>
<dbReference type="Gene3D" id="3.40.50.720">
    <property type="entry name" value="NAD(P)-binding Rossmann-like Domain"/>
    <property type="match status" value="1"/>
</dbReference>
<dbReference type="InterPro" id="IPR033922">
    <property type="entry name" value="NAD_bind_Glu_DH"/>
</dbReference>
<accession>A0A327WMZ1</accession>
<dbReference type="PROSITE" id="PS00074">
    <property type="entry name" value="GLFV_DEHYDROGENASE"/>
    <property type="match status" value="1"/>
</dbReference>
<comment type="similarity">
    <text evidence="2 5 9">Belongs to the Glu/Leu/Phe/Val dehydrogenases family.</text>
</comment>
<keyword evidence="7" id="KW-0547">Nucleotide-binding</keyword>
<dbReference type="GO" id="GO:0000166">
    <property type="term" value="F:nucleotide binding"/>
    <property type="evidence" value="ECO:0007669"/>
    <property type="project" value="UniProtKB-KW"/>
</dbReference>
<dbReference type="InterPro" id="IPR036291">
    <property type="entry name" value="NAD(P)-bd_dom_sf"/>
</dbReference>
<keyword evidence="3 5" id="KW-0560">Oxidoreductase</keyword>
<evidence type="ECO:0000256" key="8">
    <source>
        <dbReference type="PIRSR" id="PIRSR000185-3"/>
    </source>
</evidence>
<dbReference type="OrthoDB" id="9803297at2"/>
<gene>
    <name evidence="11" type="ORF">B0I24_11926</name>
    <name evidence="12" type="ORF">CWE07_12460</name>
</gene>
<feature type="site" description="Important for catalysis" evidence="8">
    <location>
        <position position="155"/>
    </location>
</feature>
<dbReference type="InterPro" id="IPR014362">
    <property type="entry name" value="Glu_DH"/>
</dbReference>
<keyword evidence="7" id="KW-0520">NAD</keyword>
<evidence type="ECO:0000313" key="14">
    <source>
        <dbReference type="Proteomes" id="UP000287865"/>
    </source>
</evidence>
<dbReference type="GO" id="GO:0004354">
    <property type="term" value="F:glutamate dehydrogenase (NADP+) activity"/>
    <property type="evidence" value="ECO:0007669"/>
    <property type="project" value="UniProtKB-EC"/>
</dbReference>
<sequence>MSKKKANSTDKQVPEVLADAQSRLEDIYQRLEVSEDARQRLSYPHRLIQFSIPVRMDDGSLQVFQGYRVQYDITRGPAKGGIRFHPDVDADEVTALSFWMAIKCAAVDLPYGGGKGGVKCDPKSLSNMELERLSRGYMRGVYDFVGPDIDIPAPDVNTNATVMGWMEDEHTLIARRQLPGVITGKPVGLGGSLGRVESTGKGALQVLNIWAEKAKKKPKKLTVAVQGFGNAGYHFARNAEAQGYQVVAVSDSKCTVYSKDGLDVDAVHDSKKDGSLKPVCRGKKEHGEVLERDDLLSLDVDVLVLAALENAVNAENVESIKAPVILEIANGPVSSKAEQVLANKDVTIIPDVIANTGGVIVSYFEWIQNRSGDYWSAEQVNERTEQRIREQAESIFELAAKEKVSLRTATYMQGIKRITDAMDSRGSQQFFSAQ</sequence>
<dbReference type="InterPro" id="IPR046346">
    <property type="entry name" value="Aminoacid_DH-like_N_sf"/>
</dbReference>
<feature type="active site" description="Proton donor" evidence="6">
    <location>
        <position position="115"/>
    </location>
</feature>
<dbReference type="InterPro" id="IPR033524">
    <property type="entry name" value="Glu/Leu/Phe/Val_DH_AS"/>
</dbReference>
<protein>
    <recommendedName>
        <fullName evidence="5">Glutamate dehydrogenase</fullName>
    </recommendedName>
</protein>
<dbReference type="PANTHER" id="PTHR11606:SF13">
    <property type="entry name" value="GLUTAMATE DEHYDROGENASE 1, MITOCHONDRIAL"/>
    <property type="match status" value="1"/>
</dbReference>
<dbReference type="AlphaFoldDB" id="A0A327WMZ1"/>
<dbReference type="Gene3D" id="3.40.50.10860">
    <property type="entry name" value="Leucine Dehydrogenase, chain A, domain 1"/>
    <property type="match status" value="1"/>
</dbReference>
<dbReference type="CDD" id="cd01076">
    <property type="entry name" value="NAD_bind_1_Glu_DH"/>
    <property type="match status" value="1"/>
</dbReference>
<evidence type="ECO:0000256" key="7">
    <source>
        <dbReference type="PIRSR" id="PIRSR000185-2"/>
    </source>
</evidence>
<dbReference type="GO" id="GO:0006538">
    <property type="term" value="P:L-glutamate catabolic process"/>
    <property type="evidence" value="ECO:0007669"/>
    <property type="project" value="TreeGrafter"/>
</dbReference>
<comment type="catalytic activity">
    <reaction evidence="4">
        <text>L-glutamate + NADP(+) + H2O = 2-oxoglutarate + NH4(+) + NADPH + H(+)</text>
        <dbReference type="Rhea" id="RHEA:11612"/>
        <dbReference type="ChEBI" id="CHEBI:15377"/>
        <dbReference type="ChEBI" id="CHEBI:15378"/>
        <dbReference type="ChEBI" id="CHEBI:16810"/>
        <dbReference type="ChEBI" id="CHEBI:28938"/>
        <dbReference type="ChEBI" id="CHEBI:29985"/>
        <dbReference type="ChEBI" id="CHEBI:57783"/>
        <dbReference type="ChEBI" id="CHEBI:58349"/>
        <dbReference type="EC" id="1.4.1.4"/>
    </reaction>
</comment>
<evidence type="ECO:0000256" key="9">
    <source>
        <dbReference type="RuleBase" id="RU004417"/>
    </source>
</evidence>
<dbReference type="Proteomes" id="UP000287865">
    <property type="component" value="Unassembled WGS sequence"/>
</dbReference>
<evidence type="ECO:0000256" key="6">
    <source>
        <dbReference type="PIRSR" id="PIRSR000185-1"/>
    </source>
</evidence>
<dbReference type="SUPFAM" id="SSF51735">
    <property type="entry name" value="NAD(P)-binding Rossmann-fold domains"/>
    <property type="match status" value="1"/>
</dbReference>
<comment type="caution">
    <text evidence="11">The sequence shown here is derived from an EMBL/GenBank/DDBJ whole genome shotgun (WGS) entry which is preliminary data.</text>
</comment>
<evidence type="ECO:0000259" key="10">
    <source>
        <dbReference type="SMART" id="SM00839"/>
    </source>
</evidence>
<organism evidence="11 13">
    <name type="scientific">Aliidiomarina maris</name>
    <dbReference type="NCBI Taxonomy" id="531312"/>
    <lineage>
        <taxon>Bacteria</taxon>
        <taxon>Pseudomonadati</taxon>
        <taxon>Pseudomonadota</taxon>
        <taxon>Gammaproteobacteria</taxon>
        <taxon>Alteromonadales</taxon>
        <taxon>Idiomarinaceae</taxon>
        <taxon>Aliidiomarina</taxon>
    </lineage>
</organism>
<name>A0A327WMZ1_9GAMM</name>
<dbReference type="SUPFAM" id="SSF53223">
    <property type="entry name" value="Aminoacid dehydrogenase-like, N-terminal domain"/>
    <property type="match status" value="1"/>
</dbReference>
<dbReference type="Proteomes" id="UP000249203">
    <property type="component" value="Unassembled WGS sequence"/>
</dbReference>
<feature type="binding site" evidence="7">
    <location>
        <position position="362"/>
    </location>
    <ligand>
        <name>substrate</name>
    </ligand>
</feature>
<evidence type="ECO:0000313" key="12">
    <source>
        <dbReference type="EMBL" id="RUO20094.1"/>
    </source>
</evidence>
<dbReference type="InterPro" id="IPR006097">
    <property type="entry name" value="Glu/Leu/Phe/Val/Trp_DH_dimer"/>
</dbReference>
<reference evidence="11 13" key="2">
    <citation type="submission" date="2018-06" db="EMBL/GenBank/DDBJ databases">
        <title>Genomic Encyclopedia of Type Strains, Phase III (KMG-III): the genomes of soil and plant-associated and newly described type strains.</title>
        <authorList>
            <person name="Whitman W."/>
        </authorList>
    </citation>
    <scope>NUCLEOTIDE SEQUENCE [LARGE SCALE GENOMIC DNA]</scope>
    <source>
        <strain evidence="11 13">CGMCC 1.15366</strain>
    </source>
</reference>
<dbReference type="RefSeq" id="WP_111570458.1">
    <property type="nucleotide sequence ID" value="NZ_PIPK01000014.1"/>
</dbReference>